<keyword evidence="3" id="KW-1185">Reference proteome</keyword>
<sequence length="167" mass="17947">MKRKFIIPSLVLACSTFFISCSTDDSDSTEEEGSTEAEISTAAVSGFLNSVAFAPATTHFTKGESFGDAGYEFKLFSETKECDEFQSIGDISFFVASDTELAPGEYDGKGPYFFYKDGEDSGTSSFFGASVVITEVTETTISGRVKGGDSKEENDIEGSFMATLCQK</sequence>
<keyword evidence="1" id="KW-0732">Signal</keyword>
<proteinExistence type="predicted"/>
<dbReference type="RefSeq" id="WP_214611275.1">
    <property type="nucleotide sequence ID" value="NZ_JACATN010000002.1"/>
</dbReference>
<feature type="signal peptide" evidence="1">
    <location>
        <begin position="1"/>
        <end position="20"/>
    </location>
</feature>
<comment type="caution">
    <text evidence="2">The sequence shown here is derived from an EMBL/GenBank/DDBJ whole genome shotgun (WGS) entry which is preliminary data.</text>
</comment>
<evidence type="ECO:0000256" key="1">
    <source>
        <dbReference type="SAM" id="SignalP"/>
    </source>
</evidence>
<reference evidence="3" key="2">
    <citation type="submission" date="2023-07" db="EMBL/GenBank/DDBJ databases">
        <title>Zobellia barbeyronii sp. nov., a new marine flavobacterium, isolated from green and red algae.</title>
        <authorList>
            <person name="Nedashkovskaya O.I."/>
            <person name="Otstavnykh N."/>
            <person name="Zhukova N."/>
            <person name="Guzev K."/>
            <person name="Chausova V."/>
            <person name="Tekutyeva L."/>
            <person name="Mikhailov V."/>
            <person name="Isaeva M."/>
        </authorList>
    </citation>
    <scope>NUCLEOTIDE SEQUENCE [LARGE SCALE GENOMIC DNA]</scope>
    <source>
        <strain evidence="3">KMM 6746</strain>
    </source>
</reference>
<reference evidence="2 3" key="1">
    <citation type="submission" date="2020-06" db="EMBL/GenBank/DDBJ databases">
        <authorList>
            <person name="Isaeva M.P."/>
            <person name="Chernysheva N.Y."/>
        </authorList>
    </citation>
    <scope>NUCLEOTIDE SEQUENCE [LARGE SCALE GENOMIC DNA]</scope>
    <source>
        <strain evidence="2 3">KMM 6746</strain>
    </source>
</reference>
<evidence type="ECO:0000313" key="3">
    <source>
        <dbReference type="Proteomes" id="UP000740413"/>
    </source>
</evidence>
<dbReference type="Proteomes" id="UP000740413">
    <property type="component" value="Unassembled WGS sequence"/>
</dbReference>
<gene>
    <name evidence="2" type="ORF">HW347_07545</name>
</gene>
<feature type="chain" id="PRO_5047212610" description="Lipoprotein" evidence="1">
    <location>
        <begin position="21"/>
        <end position="167"/>
    </location>
</feature>
<protein>
    <recommendedName>
        <fullName evidence="4">Lipoprotein</fullName>
    </recommendedName>
</protein>
<name>A0ABS5WCH8_9FLAO</name>
<organism evidence="2 3">
    <name type="scientific">Zobellia barbeyronii</name>
    <dbReference type="NCBI Taxonomy" id="2748009"/>
    <lineage>
        <taxon>Bacteria</taxon>
        <taxon>Pseudomonadati</taxon>
        <taxon>Bacteroidota</taxon>
        <taxon>Flavobacteriia</taxon>
        <taxon>Flavobacteriales</taxon>
        <taxon>Flavobacteriaceae</taxon>
        <taxon>Zobellia</taxon>
    </lineage>
</organism>
<evidence type="ECO:0000313" key="2">
    <source>
        <dbReference type="EMBL" id="MBT2161115.1"/>
    </source>
</evidence>
<dbReference type="PROSITE" id="PS51257">
    <property type="entry name" value="PROKAR_LIPOPROTEIN"/>
    <property type="match status" value="1"/>
</dbReference>
<accession>A0ABS5WCH8</accession>
<dbReference type="EMBL" id="JACATN010000002">
    <property type="protein sequence ID" value="MBT2161115.1"/>
    <property type="molecule type" value="Genomic_DNA"/>
</dbReference>
<evidence type="ECO:0008006" key="4">
    <source>
        <dbReference type="Google" id="ProtNLM"/>
    </source>
</evidence>